<dbReference type="GO" id="GO:0033328">
    <property type="term" value="F:peroxisome membrane targeting sequence binding"/>
    <property type="evidence" value="ECO:0007669"/>
    <property type="project" value="TreeGrafter"/>
</dbReference>
<feature type="compositionally biased region" description="Acidic residues" evidence="1">
    <location>
        <begin position="10"/>
        <end position="24"/>
    </location>
</feature>
<keyword evidence="3" id="KW-1185">Reference proteome</keyword>
<protein>
    <recommendedName>
        <fullName evidence="4">Peroxin-19</fullName>
    </recommendedName>
</protein>
<reference evidence="2" key="1">
    <citation type="submission" date="2020-05" db="EMBL/GenBank/DDBJ databases">
        <title>Phylogenomic resolution of chytrid fungi.</title>
        <authorList>
            <person name="Stajich J.E."/>
            <person name="Amses K."/>
            <person name="Simmons R."/>
            <person name="Seto K."/>
            <person name="Myers J."/>
            <person name="Bonds A."/>
            <person name="Quandt C.A."/>
            <person name="Barry K."/>
            <person name="Liu P."/>
            <person name="Grigoriev I."/>
            <person name="Longcore J.E."/>
            <person name="James T.Y."/>
        </authorList>
    </citation>
    <scope>NUCLEOTIDE SEQUENCE</scope>
    <source>
        <strain evidence="2">JEL0476</strain>
    </source>
</reference>
<dbReference type="Pfam" id="PF04614">
    <property type="entry name" value="Pex19"/>
    <property type="match status" value="1"/>
</dbReference>
<organism evidence="2 3">
    <name type="scientific">Clydaea vesicula</name>
    <dbReference type="NCBI Taxonomy" id="447962"/>
    <lineage>
        <taxon>Eukaryota</taxon>
        <taxon>Fungi</taxon>
        <taxon>Fungi incertae sedis</taxon>
        <taxon>Chytridiomycota</taxon>
        <taxon>Chytridiomycota incertae sedis</taxon>
        <taxon>Chytridiomycetes</taxon>
        <taxon>Lobulomycetales</taxon>
        <taxon>Lobulomycetaceae</taxon>
        <taxon>Clydaea</taxon>
    </lineage>
</organism>
<dbReference type="InterPro" id="IPR006708">
    <property type="entry name" value="Pex19"/>
</dbReference>
<dbReference type="EMBL" id="JADGJW010000701">
    <property type="protein sequence ID" value="KAJ3213530.1"/>
    <property type="molecule type" value="Genomic_DNA"/>
</dbReference>
<feature type="compositionally biased region" description="Polar residues" evidence="1">
    <location>
        <begin position="44"/>
        <end position="53"/>
    </location>
</feature>
<accession>A0AAD5XXL9</accession>
<dbReference type="Proteomes" id="UP001211065">
    <property type="component" value="Unassembled WGS sequence"/>
</dbReference>
<feature type="region of interest" description="Disordered" evidence="1">
    <location>
        <begin position="1"/>
        <end position="56"/>
    </location>
</feature>
<dbReference type="Gene3D" id="1.20.120.900">
    <property type="entry name" value="Pex19, mPTS binding domain"/>
    <property type="match status" value="1"/>
</dbReference>
<evidence type="ECO:0000256" key="1">
    <source>
        <dbReference type="SAM" id="MobiDB-lite"/>
    </source>
</evidence>
<name>A0AAD5XXL9_9FUNG</name>
<evidence type="ECO:0000313" key="3">
    <source>
        <dbReference type="Proteomes" id="UP001211065"/>
    </source>
</evidence>
<comment type="caution">
    <text evidence="2">The sequence shown here is derived from an EMBL/GenBank/DDBJ whole genome shotgun (WGS) entry which is preliminary data.</text>
</comment>
<dbReference type="AlphaFoldDB" id="A0AAD5XXL9"/>
<sequence length="300" mass="34342">MAEVNSKPDDFDEMLDDILDEFDNDTLPSTTTNTQKSFSKEVKSSGNKTSASEVSAMELEEAKFLAELQKNMEEMLKGNLDNNQADEITRDIKEFSKELFKTENKENLDSRNSSNISKNSNNKDNAIDNTTLQSKITDTINLLNDSKSKVTEEFNENKPFLSDMGNMEQMMKDLEGLMSTGEMDSMFNFDKMLQNFISRDLLFEPMKELSLKYPDWLKNNSSKISIEEKKRYTSQAEIITKIVKVYNTTKVPNGEPDEEESKIITDLMQQMQEYGNPPQELMPEINDLDLNNGIPECSIM</sequence>
<feature type="compositionally biased region" description="Polar residues" evidence="1">
    <location>
        <begin position="26"/>
        <end position="37"/>
    </location>
</feature>
<dbReference type="PANTHER" id="PTHR12774:SF2">
    <property type="entry name" value="PEROXISOMAL BIOGENESIS FACTOR 19"/>
    <property type="match status" value="1"/>
</dbReference>
<dbReference type="PANTHER" id="PTHR12774">
    <property type="entry name" value="PEROXISOMAL BIOGENESIS FACTOR 19"/>
    <property type="match status" value="1"/>
</dbReference>
<dbReference type="InterPro" id="IPR038322">
    <property type="entry name" value="Pex19_C_sf"/>
</dbReference>
<gene>
    <name evidence="2" type="ORF">HK099_007352</name>
</gene>
<proteinExistence type="predicted"/>
<evidence type="ECO:0008006" key="4">
    <source>
        <dbReference type="Google" id="ProtNLM"/>
    </source>
</evidence>
<feature type="region of interest" description="Disordered" evidence="1">
    <location>
        <begin position="103"/>
        <end position="130"/>
    </location>
</feature>
<dbReference type="GO" id="GO:0045046">
    <property type="term" value="P:protein import into peroxisome membrane"/>
    <property type="evidence" value="ECO:0007669"/>
    <property type="project" value="TreeGrafter"/>
</dbReference>
<dbReference type="GO" id="GO:0005778">
    <property type="term" value="C:peroxisomal membrane"/>
    <property type="evidence" value="ECO:0007669"/>
    <property type="project" value="TreeGrafter"/>
</dbReference>
<feature type="compositionally biased region" description="Low complexity" evidence="1">
    <location>
        <begin position="112"/>
        <end position="129"/>
    </location>
</feature>
<evidence type="ECO:0000313" key="2">
    <source>
        <dbReference type="EMBL" id="KAJ3213530.1"/>
    </source>
</evidence>